<sequence length="402" mass="47404">MSGFDDHDVKIRPPNSTIISSVQYFHIEFITIDLLSLLAVAPMLHTLNGSFETPDLKLGIPHPHLLYLERLRIELWAISWTEMTTLFSSFPRLAYLTVIADNVDIDMANGFAWAQLLKYVKHFEFKFQFYYDAFEQQSLNLDSFRTKFWLEEKKWFVTFDRSSNTNDSSILYSNSSSIIIYPPHEIFGTLISETTASEPTLFSHVHCLIINDQYLKYPLLYRYTHIKELYLSQVTTMLSTTLKDPAIGLDTSRILTCNIGPEWSRNPSYEHIEFLHSLPCLRRLKVSGINLNRLFLHQWPHIVDLKIEYDFQSRLHVLYSNDIDALCHSFTHIKRLDIHSSFITDLPLLLNRMKKILTTIVIRQPRKINDEQLITCEWIEQNTELKKFYYTCDFWNSVRLWL</sequence>
<organism evidence="1 2">
    <name type="scientific">Rotaria sordida</name>
    <dbReference type="NCBI Taxonomy" id="392033"/>
    <lineage>
        <taxon>Eukaryota</taxon>
        <taxon>Metazoa</taxon>
        <taxon>Spiralia</taxon>
        <taxon>Gnathifera</taxon>
        <taxon>Rotifera</taxon>
        <taxon>Eurotatoria</taxon>
        <taxon>Bdelloidea</taxon>
        <taxon>Philodinida</taxon>
        <taxon>Philodinidae</taxon>
        <taxon>Rotaria</taxon>
    </lineage>
</organism>
<protein>
    <submittedName>
        <fullName evidence="1">Uncharacterized protein</fullName>
    </submittedName>
</protein>
<accession>A0A814Q467</accession>
<gene>
    <name evidence="1" type="ORF">RFH988_LOCUS20013</name>
</gene>
<dbReference type="EMBL" id="CAJNOO010001205">
    <property type="protein sequence ID" value="CAF1114490.1"/>
    <property type="molecule type" value="Genomic_DNA"/>
</dbReference>
<proteinExistence type="predicted"/>
<dbReference type="AlphaFoldDB" id="A0A814Q467"/>
<name>A0A814Q467_9BILA</name>
<comment type="caution">
    <text evidence="1">The sequence shown here is derived from an EMBL/GenBank/DDBJ whole genome shotgun (WGS) entry which is preliminary data.</text>
</comment>
<dbReference type="OrthoDB" id="10338561at2759"/>
<reference evidence="1" key="1">
    <citation type="submission" date="2021-02" db="EMBL/GenBank/DDBJ databases">
        <authorList>
            <person name="Nowell W R."/>
        </authorList>
    </citation>
    <scope>NUCLEOTIDE SEQUENCE</scope>
</reference>
<evidence type="ECO:0000313" key="1">
    <source>
        <dbReference type="EMBL" id="CAF1114490.1"/>
    </source>
</evidence>
<evidence type="ECO:0000313" key="2">
    <source>
        <dbReference type="Proteomes" id="UP000663882"/>
    </source>
</evidence>
<dbReference type="Proteomes" id="UP000663882">
    <property type="component" value="Unassembled WGS sequence"/>
</dbReference>